<comment type="caution">
    <text evidence="11">The sequence shown here is derived from an EMBL/GenBank/DDBJ whole genome shotgun (WGS) entry which is preliminary data.</text>
</comment>
<dbReference type="InterPro" id="IPR038275">
    <property type="entry name" value="Nuf2_N_sf"/>
</dbReference>
<dbReference type="GO" id="GO:0031262">
    <property type="term" value="C:Ndc80 complex"/>
    <property type="evidence" value="ECO:0007669"/>
    <property type="project" value="InterPro"/>
</dbReference>
<feature type="domain" description="Kinetochore protein Nuf2 N-terminal" evidence="10">
    <location>
        <begin position="7"/>
        <end position="141"/>
    </location>
</feature>
<dbReference type="InterPro" id="IPR005549">
    <property type="entry name" value="Kinetochore_Nuf2_N"/>
</dbReference>
<evidence type="ECO:0000313" key="12">
    <source>
        <dbReference type="Proteomes" id="UP000775213"/>
    </source>
</evidence>
<keyword evidence="5" id="KW-0498">Mitosis</keyword>
<evidence type="ECO:0000256" key="6">
    <source>
        <dbReference type="ARBA" id="ARBA00023054"/>
    </source>
</evidence>
<evidence type="ECO:0000256" key="3">
    <source>
        <dbReference type="ARBA" id="ARBA00022454"/>
    </source>
</evidence>
<keyword evidence="7" id="KW-0131">Cell cycle</keyword>
<evidence type="ECO:0000256" key="1">
    <source>
        <dbReference type="ARBA" id="ARBA00004584"/>
    </source>
</evidence>
<dbReference type="Pfam" id="PF03800">
    <property type="entry name" value="Nuf2"/>
    <property type="match status" value="1"/>
</dbReference>
<evidence type="ECO:0000256" key="8">
    <source>
        <dbReference type="ARBA" id="ARBA00023328"/>
    </source>
</evidence>
<dbReference type="Gene3D" id="1.10.418.60">
    <property type="entry name" value="Ncd80 complex, Nuf2 subunit"/>
    <property type="match status" value="1"/>
</dbReference>
<evidence type="ECO:0000256" key="5">
    <source>
        <dbReference type="ARBA" id="ARBA00022776"/>
    </source>
</evidence>
<accession>A0AAV7FZF5</accession>
<keyword evidence="3" id="KW-0158">Chromosome</keyword>
<feature type="coiled-coil region" evidence="9">
    <location>
        <begin position="142"/>
        <end position="211"/>
    </location>
</feature>
<dbReference type="AlphaFoldDB" id="A0AAV7FZF5"/>
<protein>
    <recommendedName>
        <fullName evidence="10">Kinetochore protein Nuf2 N-terminal domain-containing protein</fullName>
    </recommendedName>
</protein>
<evidence type="ECO:0000256" key="2">
    <source>
        <dbReference type="ARBA" id="ARBA00005498"/>
    </source>
</evidence>
<dbReference type="GO" id="GO:0051301">
    <property type="term" value="P:cell division"/>
    <property type="evidence" value="ECO:0007669"/>
    <property type="project" value="UniProtKB-KW"/>
</dbReference>
<evidence type="ECO:0000256" key="7">
    <source>
        <dbReference type="ARBA" id="ARBA00023306"/>
    </source>
</evidence>
<comment type="similarity">
    <text evidence="2">Belongs to the NUF2 family.</text>
</comment>
<evidence type="ECO:0000256" key="4">
    <source>
        <dbReference type="ARBA" id="ARBA00022618"/>
    </source>
</evidence>
<dbReference type="PANTHER" id="PTHR48441:SF1">
    <property type="entry name" value="NT-3"/>
    <property type="match status" value="1"/>
</dbReference>
<reference evidence="11 12" key="1">
    <citation type="journal article" date="2021" name="Hortic Res">
        <title>Chromosome-scale assembly of the Dendrobium chrysotoxum genome enhances the understanding of orchid evolution.</title>
        <authorList>
            <person name="Zhang Y."/>
            <person name="Zhang G.Q."/>
            <person name="Zhang D."/>
            <person name="Liu X.D."/>
            <person name="Xu X.Y."/>
            <person name="Sun W.H."/>
            <person name="Yu X."/>
            <person name="Zhu X."/>
            <person name="Wang Z.W."/>
            <person name="Zhao X."/>
            <person name="Zhong W.Y."/>
            <person name="Chen H."/>
            <person name="Yin W.L."/>
            <person name="Huang T."/>
            <person name="Niu S.C."/>
            <person name="Liu Z.J."/>
        </authorList>
    </citation>
    <scope>NUCLEOTIDE SEQUENCE [LARGE SCALE GENOMIC DNA]</scope>
    <source>
        <strain evidence="11">Lindl</strain>
    </source>
</reference>
<evidence type="ECO:0000313" key="11">
    <source>
        <dbReference type="EMBL" id="KAH0448777.1"/>
    </source>
</evidence>
<dbReference type="Proteomes" id="UP000775213">
    <property type="component" value="Unassembled WGS sequence"/>
</dbReference>
<gene>
    <name evidence="11" type="ORF">IEQ34_022577</name>
</gene>
<keyword evidence="6 9" id="KW-0175">Coiled coil</keyword>
<dbReference type="EMBL" id="JAGFBR010000019">
    <property type="protein sequence ID" value="KAH0448777.1"/>
    <property type="molecule type" value="Genomic_DNA"/>
</dbReference>
<proteinExistence type="inferred from homology"/>
<dbReference type="PANTHER" id="PTHR48441">
    <property type="match status" value="1"/>
</dbReference>
<keyword evidence="8" id="KW-0137">Centromere</keyword>
<organism evidence="11 12">
    <name type="scientific">Dendrobium chrysotoxum</name>
    <name type="common">Orchid</name>
    <dbReference type="NCBI Taxonomy" id="161865"/>
    <lineage>
        <taxon>Eukaryota</taxon>
        <taxon>Viridiplantae</taxon>
        <taxon>Streptophyta</taxon>
        <taxon>Embryophyta</taxon>
        <taxon>Tracheophyta</taxon>
        <taxon>Spermatophyta</taxon>
        <taxon>Magnoliopsida</taxon>
        <taxon>Liliopsida</taxon>
        <taxon>Asparagales</taxon>
        <taxon>Orchidaceae</taxon>
        <taxon>Epidendroideae</taxon>
        <taxon>Malaxideae</taxon>
        <taxon>Dendrobiinae</taxon>
        <taxon>Dendrobium</taxon>
    </lineage>
</organism>
<evidence type="ECO:0000259" key="10">
    <source>
        <dbReference type="Pfam" id="PF03800"/>
    </source>
</evidence>
<comment type="subcellular location">
    <subcellularLocation>
        <location evidence="1">Chromosome</location>
        <location evidence="1">Centromere</location>
    </subcellularLocation>
</comment>
<keyword evidence="4" id="KW-0132">Cell division</keyword>
<name>A0AAV7FZF5_DENCH</name>
<evidence type="ECO:0000256" key="9">
    <source>
        <dbReference type="SAM" id="Coils"/>
    </source>
</evidence>
<sequence>MASSFYCPEMPASQIAEVLTDSGIATVSEEDLAAPTAELAFALYASVLNYFQPLREDVNAGLDFGALQLLDNPEHHEDAIRAINLYHRMNELLVSINCNGFKLSDLLRPEPRRLVLIFSAIVNFLYYREEKLATLQVFMDKLPACDERKSELEEKLAVLKKQSMDYEVAQKKEEPLVHEVDAEVNKLKHSIQDYNKQQMLMRNQAKELKEKADAIDSKISQADFELLKKAEENSKLLSEVVQSPDKLQRALEEKRNKLAEVKNSERLAIQSVQEKNTAIEVYLKASEKMFKLSSLVQATQEEINSAKNIEKDLKALKVKLSNDAVSDMSLEAKVFELQGKVKQAEELLRTTDKERHLRLTEDIQKLNNYRAEVEPVLKCLEPRERKLEDMVARSDSLCQEADSVREAEKLKQQKLLSKLEEIVHLFHSNSNRTNKFLEIFRTELISKDNIHLM</sequence>
<keyword evidence="12" id="KW-1185">Reference proteome</keyword>